<evidence type="ECO:0000256" key="5">
    <source>
        <dbReference type="ARBA" id="ARBA00023136"/>
    </source>
</evidence>
<keyword evidence="2" id="KW-1003">Cell membrane</keyword>
<evidence type="ECO:0000256" key="4">
    <source>
        <dbReference type="ARBA" id="ARBA00022989"/>
    </source>
</evidence>
<dbReference type="Proteomes" id="UP000235116">
    <property type="component" value="Chromosome"/>
</dbReference>
<dbReference type="KEGG" id="kak:Kalk_13385"/>
<dbReference type="InterPro" id="IPR010432">
    <property type="entry name" value="RDD"/>
</dbReference>
<evidence type="ECO:0000313" key="8">
    <source>
        <dbReference type="EMBL" id="AUM14949.1"/>
    </source>
</evidence>
<evidence type="ECO:0000256" key="6">
    <source>
        <dbReference type="SAM" id="Phobius"/>
    </source>
</evidence>
<dbReference type="OrthoDB" id="9793824at2"/>
<evidence type="ECO:0000259" key="7">
    <source>
        <dbReference type="Pfam" id="PF06271"/>
    </source>
</evidence>
<evidence type="ECO:0000256" key="1">
    <source>
        <dbReference type="ARBA" id="ARBA00004651"/>
    </source>
</evidence>
<protein>
    <recommendedName>
        <fullName evidence="7">RDD domain-containing protein</fullName>
    </recommendedName>
</protein>
<dbReference type="InterPro" id="IPR051791">
    <property type="entry name" value="Pra-immunoreactive"/>
</dbReference>
<name>A0A2K9LRI4_9GAMM</name>
<comment type="subcellular location">
    <subcellularLocation>
        <location evidence="1">Cell membrane</location>
        <topology evidence="1">Multi-pass membrane protein</topology>
    </subcellularLocation>
</comment>
<dbReference type="PANTHER" id="PTHR36115:SF4">
    <property type="entry name" value="MEMBRANE PROTEIN"/>
    <property type="match status" value="1"/>
</dbReference>
<proteinExistence type="predicted"/>
<keyword evidence="4 6" id="KW-1133">Transmembrane helix</keyword>
<accession>A0A2K9LRI4</accession>
<evidence type="ECO:0000256" key="3">
    <source>
        <dbReference type="ARBA" id="ARBA00022692"/>
    </source>
</evidence>
<dbReference type="AlphaFoldDB" id="A0A2K9LRI4"/>
<organism evidence="8 9">
    <name type="scientific">Ketobacter alkanivorans</name>
    <dbReference type="NCBI Taxonomy" id="1917421"/>
    <lineage>
        <taxon>Bacteria</taxon>
        <taxon>Pseudomonadati</taxon>
        <taxon>Pseudomonadota</taxon>
        <taxon>Gammaproteobacteria</taxon>
        <taxon>Pseudomonadales</taxon>
        <taxon>Ketobacteraceae</taxon>
        <taxon>Ketobacter</taxon>
    </lineage>
</organism>
<keyword evidence="3 6" id="KW-0812">Transmembrane</keyword>
<evidence type="ECO:0000313" key="9">
    <source>
        <dbReference type="Proteomes" id="UP000235116"/>
    </source>
</evidence>
<feature type="domain" description="RDD" evidence="7">
    <location>
        <begin position="11"/>
        <end position="137"/>
    </location>
</feature>
<keyword evidence="9" id="KW-1185">Reference proteome</keyword>
<evidence type="ECO:0000256" key="2">
    <source>
        <dbReference type="ARBA" id="ARBA00022475"/>
    </source>
</evidence>
<sequence length="144" mass="16438">MAQQQIEHQYMGFWMRVLASILDNIWLGVIIAIVMLVLTMVFPMDSESTEYFLTGGSVNVLLPLVLVIALWIRYASTPGKMAFKAKIVDADTFEPVSNGRLILRYFGYFVSILPLFLGFLWICWDERKQGFHDKIAGTVVVIEK</sequence>
<feature type="transmembrane region" description="Helical" evidence="6">
    <location>
        <begin position="51"/>
        <end position="72"/>
    </location>
</feature>
<dbReference type="PANTHER" id="PTHR36115">
    <property type="entry name" value="PROLINE-RICH ANTIGEN HOMOLOG-RELATED"/>
    <property type="match status" value="1"/>
</dbReference>
<dbReference type="GO" id="GO:0005886">
    <property type="term" value="C:plasma membrane"/>
    <property type="evidence" value="ECO:0007669"/>
    <property type="project" value="UniProtKB-SubCell"/>
</dbReference>
<gene>
    <name evidence="8" type="ORF">Kalk_13385</name>
</gene>
<feature type="transmembrane region" description="Helical" evidence="6">
    <location>
        <begin position="105"/>
        <end position="124"/>
    </location>
</feature>
<dbReference type="EMBL" id="CP022684">
    <property type="protein sequence ID" value="AUM14949.1"/>
    <property type="molecule type" value="Genomic_DNA"/>
</dbReference>
<feature type="transmembrane region" description="Helical" evidence="6">
    <location>
        <begin position="25"/>
        <end position="44"/>
    </location>
</feature>
<dbReference type="Pfam" id="PF06271">
    <property type="entry name" value="RDD"/>
    <property type="match status" value="1"/>
</dbReference>
<keyword evidence="5 6" id="KW-0472">Membrane</keyword>
<reference evidence="9" key="1">
    <citation type="submission" date="2017-08" db="EMBL/GenBank/DDBJ databases">
        <title>Direct submision.</title>
        <authorList>
            <person name="Kim S.-J."/>
            <person name="Rhee S.-K."/>
        </authorList>
    </citation>
    <scope>NUCLEOTIDE SEQUENCE [LARGE SCALE GENOMIC DNA]</scope>
    <source>
        <strain evidence="9">GI5</strain>
    </source>
</reference>